<keyword evidence="11" id="KW-0067">ATP-binding</keyword>
<dbReference type="InterPro" id="IPR003856">
    <property type="entry name" value="LPS_length_determ_N"/>
</dbReference>
<dbReference type="CDD" id="cd05387">
    <property type="entry name" value="BY-kinase"/>
    <property type="match status" value="1"/>
</dbReference>
<keyword evidence="5" id="KW-1003">Cell membrane</keyword>
<keyword evidence="8 16" id="KW-0812">Transmembrane</keyword>
<dbReference type="SUPFAM" id="SSF52540">
    <property type="entry name" value="P-loop containing nucleoside triphosphate hydrolases"/>
    <property type="match status" value="1"/>
</dbReference>
<comment type="catalytic activity">
    <reaction evidence="15">
        <text>L-tyrosyl-[protein] + ATP = O-phospho-L-tyrosyl-[protein] + ADP + H(+)</text>
        <dbReference type="Rhea" id="RHEA:10596"/>
        <dbReference type="Rhea" id="RHEA-COMP:10136"/>
        <dbReference type="Rhea" id="RHEA-COMP:20101"/>
        <dbReference type="ChEBI" id="CHEBI:15378"/>
        <dbReference type="ChEBI" id="CHEBI:30616"/>
        <dbReference type="ChEBI" id="CHEBI:46858"/>
        <dbReference type="ChEBI" id="CHEBI:61978"/>
        <dbReference type="ChEBI" id="CHEBI:456216"/>
        <dbReference type="EC" id="2.7.10.2"/>
    </reaction>
</comment>
<evidence type="ECO:0000256" key="9">
    <source>
        <dbReference type="ARBA" id="ARBA00022741"/>
    </source>
</evidence>
<dbReference type="EMBL" id="PYGD01000005">
    <property type="protein sequence ID" value="PSK91460.1"/>
    <property type="molecule type" value="Genomic_DNA"/>
</dbReference>
<protein>
    <recommendedName>
        <fullName evidence="4">non-specific protein-tyrosine kinase</fullName>
        <ecNumber evidence="4">2.7.10.2</ecNumber>
    </recommendedName>
</protein>
<name>A0A2P8D2L5_9BACT</name>
<evidence type="ECO:0000256" key="13">
    <source>
        <dbReference type="ARBA" id="ARBA00023136"/>
    </source>
</evidence>
<dbReference type="EC" id="2.7.10.2" evidence="4"/>
<organism evidence="20 21">
    <name type="scientific">Taibaiella chishuiensis</name>
    <dbReference type="NCBI Taxonomy" id="1434707"/>
    <lineage>
        <taxon>Bacteria</taxon>
        <taxon>Pseudomonadati</taxon>
        <taxon>Bacteroidota</taxon>
        <taxon>Chitinophagia</taxon>
        <taxon>Chitinophagales</taxon>
        <taxon>Chitinophagaceae</taxon>
        <taxon>Taibaiella</taxon>
    </lineage>
</organism>
<keyword evidence="12 16" id="KW-1133">Transmembrane helix</keyword>
<keyword evidence="9" id="KW-0547">Nucleotide-binding</keyword>
<evidence type="ECO:0000259" key="18">
    <source>
        <dbReference type="Pfam" id="PF13614"/>
    </source>
</evidence>
<dbReference type="Gene3D" id="3.40.50.300">
    <property type="entry name" value="P-loop containing nucleotide triphosphate hydrolases"/>
    <property type="match status" value="1"/>
</dbReference>
<dbReference type="InterPro" id="IPR005702">
    <property type="entry name" value="Wzc-like_C"/>
</dbReference>
<evidence type="ECO:0000256" key="8">
    <source>
        <dbReference type="ARBA" id="ARBA00022692"/>
    </source>
</evidence>
<feature type="transmembrane region" description="Helical" evidence="16">
    <location>
        <begin position="27"/>
        <end position="48"/>
    </location>
</feature>
<comment type="caution">
    <text evidence="20">The sequence shown here is derived from an EMBL/GenBank/DDBJ whole genome shotgun (WGS) entry which is preliminary data.</text>
</comment>
<feature type="transmembrane region" description="Helical" evidence="16">
    <location>
        <begin position="496"/>
        <end position="516"/>
    </location>
</feature>
<reference evidence="20 21" key="1">
    <citation type="submission" date="2018-03" db="EMBL/GenBank/DDBJ databases">
        <title>Genomic Encyclopedia of Type Strains, Phase III (KMG-III): the genomes of soil and plant-associated and newly described type strains.</title>
        <authorList>
            <person name="Whitman W."/>
        </authorList>
    </citation>
    <scope>NUCLEOTIDE SEQUENCE [LARGE SCALE GENOMIC DNA]</scope>
    <source>
        <strain evidence="20 21">CGMCC 1.12700</strain>
    </source>
</reference>
<evidence type="ECO:0000256" key="15">
    <source>
        <dbReference type="ARBA" id="ARBA00051245"/>
    </source>
</evidence>
<dbReference type="InterPro" id="IPR027417">
    <property type="entry name" value="P-loop_NTPase"/>
</dbReference>
<dbReference type="PANTHER" id="PTHR32309:SF13">
    <property type="entry name" value="FERRIC ENTEROBACTIN TRANSPORT PROTEIN FEPE"/>
    <property type="match status" value="1"/>
</dbReference>
<evidence type="ECO:0000313" key="20">
    <source>
        <dbReference type="EMBL" id="PSK91460.1"/>
    </source>
</evidence>
<dbReference type="Pfam" id="PF13614">
    <property type="entry name" value="AAA_31"/>
    <property type="match status" value="1"/>
</dbReference>
<feature type="domain" description="Tyrosine-protein kinase G-rich" evidence="19">
    <location>
        <begin position="440"/>
        <end position="518"/>
    </location>
</feature>
<evidence type="ECO:0000256" key="14">
    <source>
        <dbReference type="ARBA" id="ARBA00023137"/>
    </source>
</evidence>
<evidence type="ECO:0000259" key="19">
    <source>
        <dbReference type="Pfam" id="PF13807"/>
    </source>
</evidence>
<proteinExistence type="inferred from homology"/>
<sequence>MQQEEFEFREEQQGVDIRKIINKALSIWPWMLLCGILTAGLTVAYLYFSVPAYKINASILIKDQDNKMSGSKDMSMLQNIGLLGGASNVDNELQIIQSYTLMNRVVRDMQLNVTYFVHKGLKDIQYYDAQLPFKVYFLAFDEELLKTDPLKYELSLNGKDKFVLKDKDKRSWSGHWGDTLTLPAGKAVFVRTAGDLVPADNQVYSFVAANTDQVTAGCAKALTSEIPNKQVSTINLTLESSIPSKGEDILNKLIEVYMQANVDDNNRIADSTTAFIDIRLLTIGEELANIEKNIQMFMQRNELANITEQSKALIDNTSEYAKSLAQQEVQLSVIEALQNHLNANINNLRIVPASMMVQDASLSNIIDKYNTLLMQRERMLLSSTEDNPMVKSLDGQLMNLRGDLVANLSSLKSSMQVAVNELRRKSGSLESKIRQVPAKEREFLDYSRQQAIKQELYLFLLQKREEAAISKSSTIANARVIDAAKSESRPFKPKKMLILAAAVLVGLLIPFALVYLKELLSTKISTRADIENGTQATILGEIGHNDVGGAIVVTKTSRSPIAEQFRMLRTNLQYLLAGDENKVIMLTSSMPGEGKSFVSTNLAVVMALSGKKVALLELDLRKPRISQSLGVQAGQGFSNYAIGQANIEDILYPNQEYPGLYIMPSGPIPPNPAELLLLDRTRSMFAYLRENFDYIIVDTTPNLVTDAQLLSMHADATLYLVRVGVTHKDQLKLPEAIYREKKMPRLSLVVNDVNYKKYAGYYGGSGYGYGYGYYGEEADQPKKWWKGRKKEMA</sequence>
<dbReference type="InterPro" id="IPR025669">
    <property type="entry name" value="AAA_dom"/>
</dbReference>
<evidence type="ECO:0000256" key="3">
    <source>
        <dbReference type="ARBA" id="ARBA00008883"/>
    </source>
</evidence>
<evidence type="ECO:0000256" key="10">
    <source>
        <dbReference type="ARBA" id="ARBA00022777"/>
    </source>
</evidence>
<dbReference type="GO" id="GO:0005524">
    <property type="term" value="F:ATP binding"/>
    <property type="evidence" value="ECO:0007669"/>
    <property type="project" value="UniProtKB-KW"/>
</dbReference>
<dbReference type="RefSeq" id="WP_106523361.1">
    <property type="nucleotide sequence ID" value="NZ_PYGD01000005.1"/>
</dbReference>
<keyword evidence="13 16" id="KW-0472">Membrane</keyword>
<keyword evidence="10" id="KW-0418">Kinase</keyword>
<accession>A0A2P8D2L5</accession>
<dbReference type="NCBIfam" id="TIGR01007">
    <property type="entry name" value="eps_fam"/>
    <property type="match status" value="1"/>
</dbReference>
<keyword evidence="14" id="KW-0829">Tyrosine-protein kinase</keyword>
<evidence type="ECO:0000256" key="12">
    <source>
        <dbReference type="ARBA" id="ARBA00022989"/>
    </source>
</evidence>
<dbReference type="OrthoDB" id="9794577at2"/>
<evidence type="ECO:0000256" key="5">
    <source>
        <dbReference type="ARBA" id="ARBA00022475"/>
    </source>
</evidence>
<dbReference type="PANTHER" id="PTHR32309">
    <property type="entry name" value="TYROSINE-PROTEIN KINASE"/>
    <property type="match status" value="1"/>
</dbReference>
<dbReference type="Proteomes" id="UP000240572">
    <property type="component" value="Unassembled WGS sequence"/>
</dbReference>
<dbReference type="Pfam" id="PF13807">
    <property type="entry name" value="GNVR"/>
    <property type="match status" value="1"/>
</dbReference>
<keyword evidence="21" id="KW-1185">Reference proteome</keyword>
<evidence type="ECO:0000256" key="7">
    <source>
        <dbReference type="ARBA" id="ARBA00022679"/>
    </source>
</evidence>
<keyword evidence="6" id="KW-0997">Cell inner membrane</keyword>
<gene>
    <name evidence="20" type="ORF">B0I18_10543</name>
</gene>
<comment type="similarity">
    <text evidence="2">Belongs to the CpsD/CapB family.</text>
</comment>
<evidence type="ECO:0000259" key="17">
    <source>
        <dbReference type="Pfam" id="PF02706"/>
    </source>
</evidence>
<dbReference type="GO" id="GO:0004715">
    <property type="term" value="F:non-membrane spanning protein tyrosine kinase activity"/>
    <property type="evidence" value="ECO:0007669"/>
    <property type="project" value="UniProtKB-EC"/>
</dbReference>
<keyword evidence="7" id="KW-0808">Transferase</keyword>
<dbReference type="GO" id="GO:0005886">
    <property type="term" value="C:plasma membrane"/>
    <property type="evidence" value="ECO:0007669"/>
    <property type="project" value="UniProtKB-SubCell"/>
</dbReference>
<feature type="domain" description="AAA" evidence="18">
    <location>
        <begin position="582"/>
        <end position="710"/>
    </location>
</feature>
<evidence type="ECO:0000256" key="16">
    <source>
        <dbReference type="SAM" id="Phobius"/>
    </source>
</evidence>
<dbReference type="InterPro" id="IPR032807">
    <property type="entry name" value="GNVR"/>
</dbReference>
<evidence type="ECO:0000256" key="11">
    <source>
        <dbReference type="ARBA" id="ARBA00022840"/>
    </source>
</evidence>
<dbReference type="Pfam" id="PF02706">
    <property type="entry name" value="Wzz"/>
    <property type="match status" value="1"/>
</dbReference>
<evidence type="ECO:0000313" key="21">
    <source>
        <dbReference type="Proteomes" id="UP000240572"/>
    </source>
</evidence>
<evidence type="ECO:0000256" key="4">
    <source>
        <dbReference type="ARBA" id="ARBA00011903"/>
    </source>
</evidence>
<evidence type="ECO:0000256" key="1">
    <source>
        <dbReference type="ARBA" id="ARBA00004429"/>
    </source>
</evidence>
<dbReference type="AlphaFoldDB" id="A0A2P8D2L5"/>
<dbReference type="InterPro" id="IPR050445">
    <property type="entry name" value="Bact_polysacc_biosynth/exp"/>
</dbReference>
<comment type="subcellular location">
    <subcellularLocation>
        <location evidence="1">Cell inner membrane</location>
        <topology evidence="1">Multi-pass membrane protein</topology>
    </subcellularLocation>
</comment>
<evidence type="ECO:0000256" key="6">
    <source>
        <dbReference type="ARBA" id="ARBA00022519"/>
    </source>
</evidence>
<feature type="domain" description="Polysaccharide chain length determinant N-terminal" evidence="17">
    <location>
        <begin position="15"/>
        <end position="108"/>
    </location>
</feature>
<evidence type="ECO:0000256" key="2">
    <source>
        <dbReference type="ARBA" id="ARBA00007316"/>
    </source>
</evidence>
<comment type="similarity">
    <text evidence="3">Belongs to the etk/wzc family.</text>
</comment>